<dbReference type="RefSeq" id="WP_090074102.1">
    <property type="nucleotide sequence ID" value="NZ_FOVR01000009.1"/>
</dbReference>
<dbReference type="EMBL" id="FOVR01000009">
    <property type="protein sequence ID" value="SFO63153.1"/>
    <property type="molecule type" value="Genomic_DNA"/>
</dbReference>
<proteinExistence type="predicted"/>
<dbReference type="InterPro" id="IPR007833">
    <property type="entry name" value="Capsule_polysaccharide_synth"/>
</dbReference>
<dbReference type="Pfam" id="PF05159">
    <property type="entry name" value="Capsule_synth"/>
    <property type="match status" value="2"/>
</dbReference>
<accession>A0A1I5IRW7</accession>
<protein>
    <submittedName>
        <fullName evidence="1">Capsule polysaccharide biosynthesis protein</fullName>
    </submittedName>
</protein>
<name>A0A1I5IRW7_9HYPH</name>
<dbReference type="STRING" id="655353.SAMN04488056_109168"/>
<dbReference type="GO" id="GO:0000271">
    <property type="term" value="P:polysaccharide biosynthetic process"/>
    <property type="evidence" value="ECO:0007669"/>
    <property type="project" value="InterPro"/>
</dbReference>
<organism evidence="1 2">
    <name type="scientific">Cohaesibacter marisflavi</name>
    <dbReference type="NCBI Taxonomy" id="655353"/>
    <lineage>
        <taxon>Bacteria</taxon>
        <taxon>Pseudomonadati</taxon>
        <taxon>Pseudomonadota</taxon>
        <taxon>Alphaproteobacteria</taxon>
        <taxon>Hyphomicrobiales</taxon>
        <taxon>Cohaesibacteraceae</taxon>
    </lineage>
</organism>
<evidence type="ECO:0000313" key="1">
    <source>
        <dbReference type="EMBL" id="SFO63153.1"/>
    </source>
</evidence>
<dbReference type="OrthoDB" id="543755at2"/>
<sequence length="331" mass="37494">MLSTLLDSIFRSATRKEVTYASPSIDICEEQAVASILGERPAFCLPFQPMNAKTYVGWGQKSGRHARRMAKKRNAQMLLLEDGFLRSHDRNDPPLAIALDDLGIYYDAYAPSRLEKLIPTELTPDEERRIASILSRWRELRLSKYNAGAEYDGELPEDYVLVIDQVRNDASIHFGMADANTFQTMLAAARTENPGREIVVKMHPDIYTRSKSGHFDASELDRQKNIKVVAEGCLPSRLIENADKIYTVTSQIGFEALIWEKPVRCFGMPFYAGWGLTEDFLEAPQRRQTTTLAQLAMAALVFYPRYVDLRAGQACEIERAIDYLAELKQKA</sequence>
<dbReference type="AlphaFoldDB" id="A0A1I5IRW7"/>
<dbReference type="Proteomes" id="UP000199236">
    <property type="component" value="Unassembled WGS sequence"/>
</dbReference>
<evidence type="ECO:0000313" key="2">
    <source>
        <dbReference type="Proteomes" id="UP000199236"/>
    </source>
</evidence>
<gene>
    <name evidence="1" type="ORF">SAMN04488056_109168</name>
</gene>
<reference evidence="1 2" key="1">
    <citation type="submission" date="2016-10" db="EMBL/GenBank/DDBJ databases">
        <authorList>
            <person name="de Groot N.N."/>
        </authorList>
    </citation>
    <scope>NUCLEOTIDE SEQUENCE [LARGE SCALE GENOMIC DNA]</scope>
    <source>
        <strain evidence="1 2">CGMCC 1.9157</strain>
    </source>
</reference>
<keyword evidence="2" id="KW-1185">Reference proteome</keyword>
<dbReference type="GO" id="GO:0015774">
    <property type="term" value="P:polysaccharide transport"/>
    <property type="evidence" value="ECO:0007669"/>
    <property type="project" value="InterPro"/>
</dbReference>
<dbReference type="CDD" id="cd16440">
    <property type="entry name" value="beta_Kdo_transferase_KpsC_1"/>
    <property type="match status" value="1"/>
</dbReference>